<evidence type="ECO:0000256" key="13">
    <source>
        <dbReference type="ARBA" id="ARBA00022989"/>
    </source>
</evidence>
<keyword evidence="12 16" id="KW-0067">ATP-binding</keyword>
<dbReference type="Gene3D" id="3.40.50.1110">
    <property type="entry name" value="SGNH hydrolase"/>
    <property type="match status" value="1"/>
</dbReference>
<organism evidence="20 21">
    <name type="scientific">Cucurbita maxima</name>
    <name type="common">Pumpkin</name>
    <name type="synonym">Winter squash</name>
    <dbReference type="NCBI Taxonomy" id="3661"/>
    <lineage>
        <taxon>Eukaryota</taxon>
        <taxon>Viridiplantae</taxon>
        <taxon>Streptophyta</taxon>
        <taxon>Embryophyta</taxon>
        <taxon>Tracheophyta</taxon>
        <taxon>Spermatophyta</taxon>
        <taxon>Magnoliopsida</taxon>
        <taxon>eudicotyledons</taxon>
        <taxon>Gunneridae</taxon>
        <taxon>Pentapetalae</taxon>
        <taxon>rosids</taxon>
        <taxon>fabids</taxon>
        <taxon>Cucurbitales</taxon>
        <taxon>Cucurbitaceae</taxon>
        <taxon>Cucurbiteae</taxon>
        <taxon>Cucurbita</taxon>
    </lineage>
</organism>
<dbReference type="Pfam" id="PF12799">
    <property type="entry name" value="LRR_4"/>
    <property type="match status" value="1"/>
</dbReference>
<keyword evidence="4" id="KW-0597">Phosphoprotein</keyword>
<keyword evidence="5" id="KW-0433">Leucine-rich repeat</keyword>
<dbReference type="FunFam" id="3.40.50.1110:FF:000003">
    <property type="entry name" value="GDSL esterase/lipase APG"/>
    <property type="match status" value="1"/>
</dbReference>
<evidence type="ECO:0000256" key="5">
    <source>
        <dbReference type="ARBA" id="ARBA00022614"/>
    </source>
</evidence>
<dbReference type="Gene3D" id="3.30.200.20">
    <property type="entry name" value="Phosphorylase Kinase, domain 1"/>
    <property type="match status" value="1"/>
</dbReference>
<dbReference type="Pfam" id="PF07714">
    <property type="entry name" value="PK_Tyr_Ser-Thr"/>
    <property type="match status" value="1"/>
</dbReference>
<evidence type="ECO:0000256" key="7">
    <source>
        <dbReference type="ARBA" id="ARBA00022692"/>
    </source>
</evidence>
<dbReference type="GO" id="GO:0016788">
    <property type="term" value="F:hydrolase activity, acting on ester bonds"/>
    <property type="evidence" value="ECO:0007669"/>
    <property type="project" value="InterPro"/>
</dbReference>
<feature type="transmembrane region" description="Helical" evidence="17">
    <location>
        <begin position="519"/>
        <end position="543"/>
    </location>
</feature>
<dbReference type="FunFam" id="3.30.200.20:FF:000178">
    <property type="entry name" value="serine/threonine-protein kinase PBS1-like"/>
    <property type="match status" value="1"/>
</dbReference>
<evidence type="ECO:0000256" key="10">
    <source>
        <dbReference type="ARBA" id="ARBA00022741"/>
    </source>
</evidence>
<gene>
    <name evidence="21" type="primary">LOC111494885</name>
</gene>
<dbReference type="Pfam" id="PF00657">
    <property type="entry name" value="Lipase_GDSL"/>
    <property type="match status" value="1"/>
</dbReference>
<dbReference type="PANTHER" id="PTHR45631:SF202">
    <property type="entry name" value="SENESCENCE-INDUCED RECEPTOR-LIKE SERINE_THREONINE-PROTEIN KINASE"/>
    <property type="match status" value="1"/>
</dbReference>
<dbReference type="SUPFAM" id="SSF56112">
    <property type="entry name" value="Protein kinase-like (PK-like)"/>
    <property type="match status" value="1"/>
</dbReference>
<dbReference type="KEGG" id="cmax:111494885"/>
<evidence type="ECO:0000256" key="15">
    <source>
        <dbReference type="ARBA" id="ARBA00023170"/>
    </source>
</evidence>
<dbReference type="Pfam" id="PF12819">
    <property type="entry name" value="Malectin_like"/>
    <property type="match status" value="1"/>
</dbReference>
<evidence type="ECO:0000313" key="21">
    <source>
        <dbReference type="RefSeq" id="XP_023000638.1"/>
    </source>
</evidence>
<proteinExistence type="inferred from homology"/>
<dbReference type="InterPro" id="IPR036514">
    <property type="entry name" value="SGNH_hydro_sf"/>
</dbReference>
<dbReference type="InterPro" id="IPR032675">
    <property type="entry name" value="LRR_dom_sf"/>
</dbReference>
<dbReference type="GO" id="GO:0005524">
    <property type="term" value="F:ATP binding"/>
    <property type="evidence" value="ECO:0007669"/>
    <property type="project" value="UniProtKB-UniRule"/>
</dbReference>
<keyword evidence="8 18" id="KW-0732">Signal</keyword>
<accession>A0A6J1KN67</accession>
<keyword evidence="10 16" id="KW-0547">Nucleotide-binding</keyword>
<feature type="binding site" evidence="16">
    <location>
        <position position="606"/>
    </location>
    <ligand>
        <name>ATP</name>
        <dbReference type="ChEBI" id="CHEBI:30616"/>
    </ligand>
</feature>
<dbReference type="Proteomes" id="UP000504608">
    <property type="component" value="Unplaced"/>
</dbReference>
<feature type="chain" id="PRO_5027033894" evidence="18">
    <location>
        <begin position="30"/>
        <end position="1276"/>
    </location>
</feature>
<dbReference type="InterPro" id="IPR011009">
    <property type="entry name" value="Kinase-like_dom_sf"/>
</dbReference>
<dbReference type="Gene3D" id="3.80.10.10">
    <property type="entry name" value="Ribonuclease Inhibitor"/>
    <property type="match status" value="1"/>
</dbReference>
<keyword evidence="15" id="KW-0675">Receptor</keyword>
<evidence type="ECO:0000256" key="14">
    <source>
        <dbReference type="ARBA" id="ARBA00023136"/>
    </source>
</evidence>
<dbReference type="PANTHER" id="PTHR45631">
    <property type="entry name" value="OS07G0107800 PROTEIN-RELATED"/>
    <property type="match status" value="1"/>
</dbReference>
<evidence type="ECO:0000256" key="17">
    <source>
        <dbReference type="SAM" id="Phobius"/>
    </source>
</evidence>
<dbReference type="InterPro" id="IPR008271">
    <property type="entry name" value="Ser/Thr_kinase_AS"/>
</dbReference>
<evidence type="ECO:0000256" key="2">
    <source>
        <dbReference type="ARBA" id="ARBA00008668"/>
    </source>
</evidence>
<feature type="domain" description="Protein kinase" evidence="19">
    <location>
        <begin position="578"/>
        <end position="851"/>
    </location>
</feature>
<dbReference type="InterPro" id="IPR017441">
    <property type="entry name" value="Protein_kinase_ATP_BS"/>
</dbReference>
<evidence type="ECO:0000256" key="6">
    <source>
        <dbReference type="ARBA" id="ARBA00022679"/>
    </source>
</evidence>
<comment type="subcellular location">
    <subcellularLocation>
        <location evidence="1">Membrane</location>
        <topology evidence="1">Single-pass membrane protein</topology>
    </subcellularLocation>
</comment>
<dbReference type="GO" id="GO:0004674">
    <property type="term" value="F:protein serine/threonine kinase activity"/>
    <property type="evidence" value="ECO:0007669"/>
    <property type="project" value="UniProtKB-KW"/>
</dbReference>
<dbReference type="CDD" id="cd01837">
    <property type="entry name" value="SGNH_plant_lipase_like"/>
    <property type="match status" value="1"/>
</dbReference>
<dbReference type="FunFam" id="3.80.10.10:FF:000129">
    <property type="entry name" value="Leucine-rich repeat receptor-like kinase"/>
    <property type="match status" value="1"/>
</dbReference>
<evidence type="ECO:0000256" key="18">
    <source>
        <dbReference type="SAM" id="SignalP"/>
    </source>
</evidence>
<dbReference type="Gene3D" id="1.10.510.10">
    <property type="entry name" value="Transferase(Phosphotransferase) domain 1"/>
    <property type="match status" value="1"/>
</dbReference>
<dbReference type="InterPro" id="IPR001245">
    <property type="entry name" value="Ser-Thr/Tyr_kinase_cat_dom"/>
</dbReference>
<feature type="signal peptide" evidence="18">
    <location>
        <begin position="1"/>
        <end position="29"/>
    </location>
</feature>
<keyword evidence="3" id="KW-0723">Serine/threonine-protein kinase</keyword>
<dbReference type="InterPro" id="IPR025875">
    <property type="entry name" value="Leu-rich_rpt_4"/>
</dbReference>
<dbReference type="InterPro" id="IPR035669">
    <property type="entry name" value="SGNH_plant_lipase-like"/>
</dbReference>
<keyword evidence="7 17" id="KW-0812">Transmembrane</keyword>
<evidence type="ECO:0000256" key="3">
    <source>
        <dbReference type="ARBA" id="ARBA00022527"/>
    </source>
</evidence>
<dbReference type="GeneID" id="111494885"/>
<evidence type="ECO:0000256" key="9">
    <source>
        <dbReference type="ARBA" id="ARBA00022737"/>
    </source>
</evidence>
<keyword evidence="20" id="KW-1185">Reference proteome</keyword>
<evidence type="ECO:0000256" key="8">
    <source>
        <dbReference type="ARBA" id="ARBA00022729"/>
    </source>
</evidence>
<evidence type="ECO:0000256" key="11">
    <source>
        <dbReference type="ARBA" id="ARBA00022777"/>
    </source>
</evidence>
<dbReference type="PROSITE" id="PS50011">
    <property type="entry name" value="PROTEIN_KINASE_DOM"/>
    <property type="match status" value="1"/>
</dbReference>
<keyword evidence="11" id="KW-0418">Kinase</keyword>
<sequence>MMIMGTSGHSLFGFLLSCLALAFLLLVQAQDQSGFISLDCGLPEGTSYTEKTTKINYVSDASFINTGVSRSVDSAYGDSDMYEMQLKKLRSFPDGIRNCYNISIIRATEYLIRASFLYGNYDGLDSPPMFDIYIGNSLWETLNVTGNDMGVSIELIHVTSSDEFHICLINTGNGVPFISALEFRPSPNITYYTPSASLSVFDRLNFGSADGQNYRFPLDVYDRIWSTFNSKDWTRVSTNITVDVSGGETFHLPSIVMNTASTPKDASTTLEISWDTIDSSRYLVLMHFAELVIPQVNQSREFNVWHNAHFYSGTIIPKYLSSMTVLSPRPLEAASSHLLSFIPTENSTLPPIINAFELYGMKEISELETEQGDVDAITNIRSNYGIKKDWQGDPCVPMEYTWSGLNCSNKTAPRIISLDISGSGLIGEISSYISNITMLQILDLSNNGLTGEIPEFLVNLPNLRILSLTRNKFTGLIPKVLLQRAEAGLLTLSVGENPDLCTSLKCDNKKKKKKKRNKYLVPVILASIIAVFLPILIITLVIYKRRRQRENLKRSIQERLLKSKNQQVHYSEILVITDNFKTTLGEGGFGKVYLGVLSDKTQVAVKLLSSISQQGYNEFRAEAQILTVVHHRNLVSLVGYCDEAENKALIYEFMCNGNLGNHLSDTSAKVLSWMERLQIAVDAAQGLEYLHNGCVPPIIHRDIKSSNILLNEKMQAKISDFGLSRVFANENDTHFSTCPAGTFGYVDPTVHLSRNFIKKSDVYSFGIILLELITGHPAIIKSSEVNTHIVDWVKPLISEGNIENIVDPRLEGSIESCSARKFVELALSCTLPTSAGRPDMSDVVLQLIECLEIVQDRTPPIPPNNAENFSHNSIGSVSFVGPRIRAQKSRVGWKDSKLQLMQHKDSPSACTAQEKEMGAFMWFVCAIFLALPSSNAAQQPIAAASAAATIFPAILTFGDSALDVGNNNNRFTLFKANYHPYGRDFINHKPTGRFCNGKLVSDITAENLGFESHQPAYLSPEASGRNLLIGACFASAAAGYDEQASISNRAITLAQQLSNYKEYQSKVAMVAGREKAAAIVKDGLHILSCGTSDYLQNYYTNPAVRRRFTPDQYSSFLVASLSKFIKDLHGLGARKIGVTSMPPLGCFPAVLTLFGYQQQKGCVRTINNHVLVFNRKLNSTAATLRKQLPDLKLVVFDVFNPLYDAIMSPSSYGFDEVRRGCCGTGAVETASVLCNPKSHVTCSNATKYMFWDSVHPSQAANQILADAMLVQGYALI</sequence>
<keyword evidence="6" id="KW-0808">Transferase</keyword>
<dbReference type="FunFam" id="1.10.510.10:FF:000146">
    <property type="entry name" value="LRR receptor-like serine/threonine-protein kinase IOS1"/>
    <property type="match status" value="1"/>
</dbReference>
<dbReference type="PROSITE" id="PS00107">
    <property type="entry name" value="PROTEIN_KINASE_ATP"/>
    <property type="match status" value="1"/>
</dbReference>
<dbReference type="InterPro" id="IPR024788">
    <property type="entry name" value="Malectin-like_Carb-bd_dom"/>
</dbReference>
<keyword evidence="14 17" id="KW-0472">Membrane</keyword>
<evidence type="ECO:0000256" key="4">
    <source>
        <dbReference type="ARBA" id="ARBA00022553"/>
    </source>
</evidence>
<dbReference type="OrthoDB" id="2017114at2759"/>
<comment type="similarity">
    <text evidence="2">Belongs to the 'GDSL' lipolytic enzyme family.</text>
</comment>
<dbReference type="InterPro" id="IPR001087">
    <property type="entry name" value="GDSL"/>
</dbReference>
<keyword evidence="9" id="KW-0677">Repeat</keyword>
<evidence type="ECO:0000256" key="12">
    <source>
        <dbReference type="ARBA" id="ARBA00022840"/>
    </source>
</evidence>
<dbReference type="AlphaFoldDB" id="A0A6J1KN67"/>
<reference evidence="21" key="1">
    <citation type="submission" date="2025-08" db="UniProtKB">
        <authorList>
            <consortium name="RefSeq"/>
        </authorList>
    </citation>
    <scope>IDENTIFICATION</scope>
    <source>
        <tissue evidence="21">Young leaves</tissue>
    </source>
</reference>
<evidence type="ECO:0000256" key="1">
    <source>
        <dbReference type="ARBA" id="ARBA00004167"/>
    </source>
</evidence>
<name>A0A6J1KN67_CUCMA</name>
<dbReference type="GO" id="GO:0016020">
    <property type="term" value="C:membrane"/>
    <property type="evidence" value="ECO:0007669"/>
    <property type="project" value="UniProtKB-SubCell"/>
</dbReference>
<dbReference type="CDD" id="cd14066">
    <property type="entry name" value="STKc_IRAK"/>
    <property type="match status" value="1"/>
</dbReference>
<dbReference type="SUPFAM" id="SSF52058">
    <property type="entry name" value="L domain-like"/>
    <property type="match status" value="1"/>
</dbReference>
<dbReference type="PROSITE" id="PS00108">
    <property type="entry name" value="PROTEIN_KINASE_ST"/>
    <property type="match status" value="1"/>
</dbReference>
<keyword evidence="13 17" id="KW-1133">Transmembrane helix</keyword>
<dbReference type="RefSeq" id="XP_023000638.1">
    <property type="nucleotide sequence ID" value="XM_023144870.1"/>
</dbReference>
<evidence type="ECO:0000256" key="16">
    <source>
        <dbReference type="PROSITE-ProRule" id="PRU10141"/>
    </source>
</evidence>
<evidence type="ECO:0000259" key="19">
    <source>
        <dbReference type="PROSITE" id="PS50011"/>
    </source>
</evidence>
<protein>
    <submittedName>
        <fullName evidence="21">Leucine-rich repeat receptor-like protein kinase At2g19210</fullName>
    </submittedName>
</protein>
<dbReference type="SUPFAM" id="SSF52266">
    <property type="entry name" value="SGNH hydrolase"/>
    <property type="match status" value="1"/>
</dbReference>
<dbReference type="SMART" id="SM00220">
    <property type="entry name" value="S_TKc"/>
    <property type="match status" value="1"/>
</dbReference>
<evidence type="ECO:0000313" key="20">
    <source>
        <dbReference type="Proteomes" id="UP000504608"/>
    </source>
</evidence>
<dbReference type="InterPro" id="IPR000719">
    <property type="entry name" value="Prot_kinase_dom"/>
</dbReference>